<dbReference type="Gene3D" id="3.90.550.10">
    <property type="entry name" value="Spore Coat Polysaccharide Biosynthesis Protein SpsA, Chain A"/>
    <property type="match status" value="1"/>
</dbReference>
<gene>
    <name evidence="2" type="ORF">METZ01_LOCUS86438</name>
</gene>
<accession>A0A381V047</accession>
<dbReference type="InterPro" id="IPR050834">
    <property type="entry name" value="Glycosyltransf_2"/>
</dbReference>
<organism evidence="2">
    <name type="scientific">marine metagenome</name>
    <dbReference type="NCBI Taxonomy" id="408172"/>
    <lineage>
        <taxon>unclassified sequences</taxon>
        <taxon>metagenomes</taxon>
        <taxon>ecological metagenomes</taxon>
    </lineage>
</organism>
<dbReference type="EMBL" id="UINC01007484">
    <property type="protein sequence ID" value="SVA33584.1"/>
    <property type="molecule type" value="Genomic_DNA"/>
</dbReference>
<name>A0A381V047_9ZZZZ</name>
<dbReference type="PANTHER" id="PTHR43685">
    <property type="entry name" value="GLYCOSYLTRANSFERASE"/>
    <property type="match status" value="1"/>
</dbReference>
<sequence length="141" mass="16177">VKVIVNKRNLGVGASSRIGVDNSRGKYFVRVDADDYVQPPFLSMLYNFLKFCPQYSGVSCDYFVTDADERILSVESFSEKGLACGLMLRTSYLERIGSYNKKKKVFEDVDLFERIDSTKLFHLPVPLYNYVKHDNSLTHRA</sequence>
<dbReference type="InterPro" id="IPR001173">
    <property type="entry name" value="Glyco_trans_2-like"/>
</dbReference>
<dbReference type="PANTHER" id="PTHR43685:SF2">
    <property type="entry name" value="GLYCOSYLTRANSFERASE 2-LIKE DOMAIN-CONTAINING PROTEIN"/>
    <property type="match status" value="1"/>
</dbReference>
<dbReference type="CDD" id="cd00761">
    <property type="entry name" value="Glyco_tranf_GTA_type"/>
    <property type="match status" value="1"/>
</dbReference>
<feature type="domain" description="Glycosyltransferase 2-like" evidence="1">
    <location>
        <begin position="1"/>
        <end position="73"/>
    </location>
</feature>
<dbReference type="Pfam" id="PF00535">
    <property type="entry name" value="Glycos_transf_2"/>
    <property type="match status" value="1"/>
</dbReference>
<dbReference type="InterPro" id="IPR029044">
    <property type="entry name" value="Nucleotide-diphossugar_trans"/>
</dbReference>
<dbReference type="AlphaFoldDB" id="A0A381V047"/>
<evidence type="ECO:0000313" key="2">
    <source>
        <dbReference type="EMBL" id="SVA33584.1"/>
    </source>
</evidence>
<dbReference type="SUPFAM" id="SSF53448">
    <property type="entry name" value="Nucleotide-diphospho-sugar transferases"/>
    <property type="match status" value="1"/>
</dbReference>
<reference evidence="2" key="1">
    <citation type="submission" date="2018-05" db="EMBL/GenBank/DDBJ databases">
        <authorList>
            <person name="Lanie J.A."/>
            <person name="Ng W.-L."/>
            <person name="Kazmierczak K.M."/>
            <person name="Andrzejewski T.M."/>
            <person name="Davidsen T.M."/>
            <person name="Wayne K.J."/>
            <person name="Tettelin H."/>
            <person name="Glass J.I."/>
            <person name="Rusch D."/>
            <person name="Podicherti R."/>
            <person name="Tsui H.-C.T."/>
            <person name="Winkler M.E."/>
        </authorList>
    </citation>
    <scope>NUCLEOTIDE SEQUENCE</scope>
</reference>
<feature type="non-terminal residue" evidence="2">
    <location>
        <position position="1"/>
    </location>
</feature>
<proteinExistence type="predicted"/>
<evidence type="ECO:0000259" key="1">
    <source>
        <dbReference type="Pfam" id="PF00535"/>
    </source>
</evidence>
<protein>
    <recommendedName>
        <fullName evidence="1">Glycosyltransferase 2-like domain-containing protein</fullName>
    </recommendedName>
</protein>